<gene>
    <name evidence="2" type="ORF">NQ317_006139</name>
</gene>
<dbReference type="Proteomes" id="UP001162164">
    <property type="component" value="Unassembled WGS sequence"/>
</dbReference>
<reference evidence="2" key="1">
    <citation type="journal article" date="2023" name="Insect Mol. Biol.">
        <title>Genome sequencing provides insights into the evolution of gene families encoding plant cell wall-degrading enzymes in longhorned beetles.</title>
        <authorList>
            <person name="Shin N.R."/>
            <person name="Okamura Y."/>
            <person name="Kirsch R."/>
            <person name="Pauchet Y."/>
        </authorList>
    </citation>
    <scope>NUCLEOTIDE SEQUENCE</scope>
    <source>
        <strain evidence="2">MMC_N1</strain>
    </source>
</reference>
<evidence type="ECO:0000256" key="1">
    <source>
        <dbReference type="SAM" id="MobiDB-lite"/>
    </source>
</evidence>
<evidence type="ECO:0000313" key="2">
    <source>
        <dbReference type="EMBL" id="KAJ8984479.1"/>
    </source>
</evidence>
<feature type="region of interest" description="Disordered" evidence="1">
    <location>
        <begin position="148"/>
        <end position="188"/>
    </location>
</feature>
<organism evidence="2 3">
    <name type="scientific">Molorchus minor</name>
    <dbReference type="NCBI Taxonomy" id="1323400"/>
    <lineage>
        <taxon>Eukaryota</taxon>
        <taxon>Metazoa</taxon>
        <taxon>Ecdysozoa</taxon>
        <taxon>Arthropoda</taxon>
        <taxon>Hexapoda</taxon>
        <taxon>Insecta</taxon>
        <taxon>Pterygota</taxon>
        <taxon>Neoptera</taxon>
        <taxon>Endopterygota</taxon>
        <taxon>Coleoptera</taxon>
        <taxon>Polyphaga</taxon>
        <taxon>Cucujiformia</taxon>
        <taxon>Chrysomeloidea</taxon>
        <taxon>Cerambycidae</taxon>
        <taxon>Lamiinae</taxon>
        <taxon>Monochamini</taxon>
        <taxon>Molorchus</taxon>
    </lineage>
</organism>
<proteinExistence type="predicted"/>
<keyword evidence="3" id="KW-1185">Reference proteome</keyword>
<protein>
    <submittedName>
        <fullName evidence="2">Uncharacterized protein</fullName>
    </submittedName>
</protein>
<sequence length="188" mass="19281">MGLLALNLSRPYLNTILKLNCSVILASTSFDGPATTDAALAALAAEAGLIDPEPVKVVAKIDNDPSANQKPTIMEVSVDTSAADTSADGATVTAVEAATGLLGGSKVPSKLTLKGGSKIRMGLFGGSPILPPANFRYRMGLFGGSKDELENTMKPTTTTAEADSTQSTINGSLKLTETEDSEKNGFGC</sequence>
<comment type="caution">
    <text evidence="2">The sequence shown here is derived from an EMBL/GenBank/DDBJ whole genome shotgun (WGS) entry which is preliminary data.</text>
</comment>
<evidence type="ECO:0000313" key="3">
    <source>
        <dbReference type="Proteomes" id="UP001162164"/>
    </source>
</evidence>
<name>A0ABQ9K2T9_9CUCU</name>
<accession>A0ABQ9K2T9</accession>
<feature type="compositionally biased region" description="Polar residues" evidence="1">
    <location>
        <begin position="153"/>
        <end position="175"/>
    </location>
</feature>
<dbReference type="EMBL" id="JAPWTJ010000035">
    <property type="protein sequence ID" value="KAJ8984479.1"/>
    <property type="molecule type" value="Genomic_DNA"/>
</dbReference>